<name>A0A1M5WUJ7_9CLOT</name>
<keyword evidence="1" id="KW-0812">Transmembrane</keyword>
<accession>A0A1M5WUJ7</accession>
<dbReference type="EMBL" id="FQXU01000004">
    <property type="protein sequence ID" value="SHH91269.1"/>
    <property type="molecule type" value="Genomic_DNA"/>
</dbReference>
<evidence type="ECO:0000256" key="1">
    <source>
        <dbReference type="SAM" id="Phobius"/>
    </source>
</evidence>
<keyword evidence="1" id="KW-1133">Transmembrane helix</keyword>
<evidence type="ECO:0000313" key="3">
    <source>
        <dbReference type="Proteomes" id="UP000184241"/>
    </source>
</evidence>
<protein>
    <submittedName>
        <fullName evidence="2">Repeat domain-containing protein</fullName>
    </submittedName>
</protein>
<sequence>MKFKVIFLTKRNIYIALFFIFTFLSLLFIYSLFSQKSYDETSMVMAKKDIEKGVKKDFNGDGNEDILYITTKEDKYYASINIKDKSYMLSPDKQIGSLGKEYPYWGMRLFIRDISRDGIPEIFLQSSQEGTPISHIFRWNGTGFDDIHFSKNNIIGILNSKNNKTPKVFSGSIVNGVFSFESHMLIGSNFKDITYENSPVPGKDEVIKFTDIVENPYEPSELPNIFSSSISRNDTALLWKLEKELYSYNLQDAFFVDTDWDNNGNISSVMWELNFKKTDKSKSKANESISIRISLKYSDNKYNISSITYS</sequence>
<feature type="transmembrane region" description="Helical" evidence="1">
    <location>
        <begin position="12"/>
        <end position="33"/>
    </location>
</feature>
<keyword evidence="1" id="KW-0472">Membrane</keyword>
<dbReference type="RefSeq" id="WP_073017808.1">
    <property type="nucleotide sequence ID" value="NZ_FQXU01000004.1"/>
</dbReference>
<dbReference type="InterPro" id="IPR028994">
    <property type="entry name" value="Integrin_alpha_N"/>
</dbReference>
<proteinExistence type="predicted"/>
<reference evidence="2 3" key="1">
    <citation type="submission" date="2016-11" db="EMBL/GenBank/DDBJ databases">
        <authorList>
            <person name="Jaros S."/>
            <person name="Januszkiewicz K."/>
            <person name="Wedrychowicz H."/>
        </authorList>
    </citation>
    <scope>NUCLEOTIDE SEQUENCE [LARGE SCALE GENOMIC DNA]</scope>
    <source>
        <strain evidence="2 3">DSM 6191</strain>
    </source>
</reference>
<dbReference type="Proteomes" id="UP000184241">
    <property type="component" value="Unassembled WGS sequence"/>
</dbReference>
<dbReference type="SUPFAM" id="SSF69318">
    <property type="entry name" value="Integrin alpha N-terminal domain"/>
    <property type="match status" value="1"/>
</dbReference>
<organism evidence="2 3">
    <name type="scientific">Clostridium intestinale DSM 6191</name>
    <dbReference type="NCBI Taxonomy" id="1121320"/>
    <lineage>
        <taxon>Bacteria</taxon>
        <taxon>Bacillati</taxon>
        <taxon>Bacillota</taxon>
        <taxon>Clostridia</taxon>
        <taxon>Eubacteriales</taxon>
        <taxon>Clostridiaceae</taxon>
        <taxon>Clostridium</taxon>
    </lineage>
</organism>
<dbReference type="AlphaFoldDB" id="A0A1M5WUJ7"/>
<evidence type="ECO:0000313" key="2">
    <source>
        <dbReference type="EMBL" id="SHH91269.1"/>
    </source>
</evidence>
<gene>
    <name evidence="2" type="ORF">SAMN02745941_01270</name>
</gene>